<keyword evidence="4" id="KW-0410">Iron transport</keyword>
<comment type="subcellular location">
    <subcellularLocation>
        <location evidence="1">Cell membrane</location>
        <topology evidence="1">Peripheral membrane protein</topology>
    </subcellularLocation>
</comment>
<keyword evidence="12" id="KW-1185">Reference proteome</keyword>
<keyword evidence="3" id="KW-1003">Cell membrane</keyword>
<dbReference type="PROSITE" id="PS00211">
    <property type="entry name" value="ABC_TRANSPORTER_1"/>
    <property type="match status" value="1"/>
</dbReference>
<gene>
    <name evidence="11" type="ordered locus">Acin_0801</name>
</gene>
<dbReference type="SMART" id="SM00382">
    <property type="entry name" value="AAA"/>
    <property type="match status" value="1"/>
</dbReference>
<reference evidence="11 12" key="1">
    <citation type="journal article" date="2011" name="J. Bacteriol.">
        <title>Complete genome sequence of Acidaminococcus intestini RYC-MR95, a Gram-negative bacterium from the phylum Firmicutes.</title>
        <authorList>
            <person name="D'Auria G."/>
            <person name="Galan J.C."/>
            <person name="Rodriguez-Alcayna M."/>
            <person name="Moya A."/>
            <person name="Baquero F."/>
            <person name="Latorre A."/>
        </authorList>
    </citation>
    <scope>NUCLEOTIDE SEQUENCE [LARGE SCALE GENOMIC DNA]</scope>
    <source>
        <strain evidence="11 12">RyC-MR95</strain>
    </source>
</reference>
<proteinExistence type="predicted"/>
<keyword evidence="8" id="KW-0406">Ion transport</keyword>
<dbReference type="GO" id="GO:0016887">
    <property type="term" value="F:ATP hydrolysis activity"/>
    <property type="evidence" value="ECO:0007669"/>
    <property type="project" value="InterPro"/>
</dbReference>
<keyword evidence="9" id="KW-0472">Membrane</keyword>
<dbReference type="FunCoup" id="G4Q551">
    <property type="interactions" value="139"/>
</dbReference>
<dbReference type="SUPFAM" id="SSF52540">
    <property type="entry name" value="P-loop containing nucleoside triphosphate hydrolases"/>
    <property type="match status" value="1"/>
</dbReference>
<dbReference type="InterPro" id="IPR027417">
    <property type="entry name" value="P-loop_NTPase"/>
</dbReference>
<dbReference type="InterPro" id="IPR017871">
    <property type="entry name" value="ABC_transporter-like_CS"/>
</dbReference>
<evidence type="ECO:0000259" key="10">
    <source>
        <dbReference type="PROSITE" id="PS50893"/>
    </source>
</evidence>
<keyword evidence="7" id="KW-0408">Iron</keyword>
<keyword evidence="5" id="KW-0547">Nucleotide-binding</keyword>
<dbReference type="GO" id="GO:0006826">
    <property type="term" value="P:iron ion transport"/>
    <property type="evidence" value="ECO:0007669"/>
    <property type="project" value="UniProtKB-KW"/>
</dbReference>
<dbReference type="GO" id="GO:0005886">
    <property type="term" value="C:plasma membrane"/>
    <property type="evidence" value="ECO:0007669"/>
    <property type="project" value="UniProtKB-SubCell"/>
</dbReference>
<protein>
    <submittedName>
        <fullName evidence="11">ABC transporter</fullName>
    </submittedName>
</protein>
<evidence type="ECO:0000256" key="7">
    <source>
        <dbReference type="ARBA" id="ARBA00023004"/>
    </source>
</evidence>
<dbReference type="Proteomes" id="UP000007093">
    <property type="component" value="Chromosome"/>
</dbReference>
<dbReference type="EMBL" id="CP003058">
    <property type="protein sequence ID" value="AEQ22033.1"/>
    <property type="molecule type" value="Genomic_DNA"/>
</dbReference>
<evidence type="ECO:0000256" key="5">
    <source>
        <dbReference type="ARBA" id="ARBA00022741"/>
    </source>
</evidence>
<evidence type="ECO:0000256" key="6">
    <source>
        <dbReference type="ARBA" id="ARBA00022840"/>
    </source>
</evidence>
<evidence type="ECO:0000256" key="3">
    <source>
        <dbReference type="ARBA" id="ARBA00022475"/>
    </source>
</evidence>
<evidence type="ECO:0000313" key="12">
    <source>
        <dbReference type="Proteomes" id="UP000007093"/>
    </source>
</evidence>
<dbReference type="InterPro" id="IPR051535">
    <property type="entry name" value="Siderophore_ABC-ATPase"/>
</dbReference>
<dbReference type="STRING" id="568816.Acin_0801"/>
<evidence type="ECO:0000256" key="1">
    <source>
        <dbReference type="ARBA" id="ARBA00004202"/>
    </source>
</evidence>
<evidence type="ECO:0000256" key="4">
    <source>
        <dbReference type="ARBA" id="ARBA00022496"/>
    </source>
</evidence>
<dbReference type="InterPro" id="IPR003439">
    <property type="entry name" value="ABC_transporter-like_ATP-bd"/>
</dbReference>
<dbReference type="Gene3D" id="3.40.50.300">
    <property type="entry name" value="P-loop containing nucleotide triphosphate hydrolases"/>
    <property type="match status" value="1"/>
</dbReference>
<dbReference type="KEGG" id="ain:Acin_0801"/>
<dbReference type="RefSeq" id="WP_009016349.1">
    <property type="nucleotide sequence ID" value="NC_016077.1"/>
</dbReference>
<dbReference type="GeneID" id="92878944"/>
<dbReference type="AlphaFoldDB" id="G4Q551"/>
<name>G4Q551_ACIIR</name>
<sequence length="260" mass="29166">MFAISGTKLDIGYEERLILKDFDMTVRKGEITTFVGPNGSGKSTLLKTLTRLISPQKGRITCCGKNLDEIPNSEFAQMVGVLPQHHIAPPGFVVKDLVSFGRVPYQAWHQTITEEDEKAICRAMEATGVWDLRDKPLVSCSGGEAQRVWIAMVLAQEPDLLFLDEPTTFLDISYQLEILRLVKELNRTLGMGVVMVLHDLSQAMNVSDRIVVLKDRKKYAEGPPQKVITEKMMKDVYEVDCRLVPIKGKACPVLVYEDLL</sequence>
<dbReference type="eggNOG" id="COG1120">
    <property type="taxonomic scope" value="Bacteria"/>
</dbReference>
<dbReference type="InterPro" id="IPR003593">
    <property type="entry name" value="AAA+_ATPase"/>
</dbReference>
<dbReference type="FunFam" id="3.40.50.300:FF:000134">
    <property type="entry name" value="Iron-enterobactin ABC transporter ATP-binding protein"/>
    <property type="match status" value="1"/>
</dbReference>
<dbReference type="PANTHER" id="PTHR42771">
    <property type="entry name" value="IRON(3+)-HYDROXAMATE IMPORT ATP-BINDING PROTEIN FHUC"/>
    <property type="match status" value="1"/>
</dbReference>
<dbReference type="PATRIC" id="fig|568816.4.peg.775"/>
<feature type="domain" description="ABC transporter" evidence="10">
    <location>
        <begin position="4"/>
        <end position="240"/>
    </location>
</feature>
<dbReference type="GO" id="GO:0005524">
    <property type="term" value="F:ATP binding"/>
    <property type="evidence" value="ECO:0007669"/>
    <property type="project" value="UniProtKB-KW"/>
</dbReference>
<keyword evidence="2" id="KW-0813">Transport</keyword>
<evidence type="ECO:0000256" key="8">
    <source>
        <dbReference type="ARBA" id="ARBA00023065"/>
    </source>
</evidence>
<organism evidence="11 12">
    <name type="scientific">Acidaminococcus intestini (strain RyC-MR95)</name>
    <dbReference type="NCBI Taxonomy" id="568816"/>
    <lineage>
        <taxon>Bacteria</taxon>
        <taxon>Bacillati</taxon>
        <taxon>Bacillota</taxon>
        <taxon>Negativicutes</taxon>
        <taxon>Acidaminococcales</taxon>
        <taxon>Acidaminococcaceae</taxon>
        <taxon>Acidaminococcus</taxon>
    </lineage>
</organism>
<evidence type="ECO:0000313" key="11">
    <source>
        <dbReference type="EMBL" id="AEQ22033.1"/>
    </source>
</evidence>
<keyword evidence="6" id="KW-0067">ATP-binding</keyword>
<dbReference type="PANTHER" id="PTHR42771:SF2">
    <property type="entry name" value="IRON(3+)-HYDROXAMATE IMPORT ATP-BINDING PROTEIN FHUC"/>
    <property type="match status" value="1"/>
</dbReference>
<dbReference type="HOGENOM" id="CLU_000604_1_11_9"/>
<accession>G4Q551</accession>
<dbReference type="PROSITE" id="PS50893">
    <property type="entry name" value="ABC_TRANSPORTER_2"/>
    <property type="match status" value="1"/>
</dbReference>
<dbReference type="InParanoid" id="G4Q551"/>
<evidence type="ECO:0000256" key="9">
    <source>
        <dbReference type="ARBA" id="ARBA00023136"/>
    </source>
</evidence>
<evidence type="ECO:0000256" key="2">
    <source>
        <dbReference type="ARBA" id="ARBA00022448"/>
    </source>
</evidence>
<dbReference type="CDD" id="cd03214">
    <property type="entry name" value="ABC_Iron-Siderophores_B12_Hemin"/>
    <property type="match status" value="1"/>
</dbReference>
<dbReference type="Pfam" id="PF00005">
    <property type="entry name" value="ABC_tran"/>
    <property type="match status" value="1"/>
</dbReference>